<gene>
    <name evidence="7" type="ORF">QNA08_09725</name>
</gene>
<keyword evidence="1" id="KW-0813">Transport</keyword>
<name>A0ABT7AGQ2_9HYPH</name>
<dbReference type="EMBL" id="JASJEV010000005">
    <property type="protein sequence ID" value="MDJ1158513.1"/>
    <property type="molecule type" value="Genomic_DNA"/>
</dbReference>
<dbReference type="PIRSF" id="PIRSF000027">
    <property type="entry name" value="Cytc_c_prime"/>
    <property type="match status" value="1"/>
</dbReference>
<dbReference type="Gene3D" id="1.20.120.10">
    <property type="entry name" value="Cytochrome c/b562"/>
    <property type="match status" value="1"/>
</dbReference>
<dbReference type="InterPro" id="IPR010980">
    <property type="entry name" value="Cyt_c/b562"/>
</dbReference>
<feature type="chain" id="PRO_5047413223" evidence="6">
    <location>
        <begin position="21"/>
        <end position="145"/>
    </location>
</feature>
<accession>A0ABT7AGQ2</accession>
<evidence type="ECO:0000256" key="3">
    <source>
        <dbReference type="ARBA" id="ARBA00022723"/>
    </source>
</evidence>
<evidence type="ECO:0000256" key="5">
    <source>
        <dbReference type="ARBA" id="ARBA00023004"/>
    </source>
</evidence>
<feature type="signal peptide" evidence="6">
    <location>
        <begin position="1"/>
        <end position="20"/>
    </location>
</feature>
<reference evidence="7 8" key="1">
    <citation type="submission" date="2023-05" db="EMBL/GenBank/DDBJ databases">
        <title>Chelatococcus sp. nov., a moderately thermophilic bacterium isolated from hot spring microbial mat.</title>
        <authorList>
            <person name="Hu C.-J."/>
            <person name="Li W.-J."/>
        </authorList>
    </citation>
    <scope>NUCLEOTIDE SEQUENCE [LARGE SCALE GENOMIC DNA]</scope>
    <source>
        <strain evidence="7 8">SYSU G07232</strain>
    </source>
</reference>
<dbReference type="InterPro" id="IPR002321">
    <property type="entry name" value="Cyt_c_II"/>
</dbReference>
<evidence type="ECO:0000256" key="2">
    <source>
        <dbReference type="ARBA" id="ARBA00022617"/>
    </source>
</evidence>
<evidence type="ECO:0000313" key="7">
    <source>
        <dbReference type="EMBL" id="MDJ1158513.1"/>
    </source>
</evidence>
<sequence length="145" mass="15180">MIRIAAAALMLASGAMAVLAQGDVIAERKKTMKANGAATEAGAAMAKGQAPFDLAKAQGIFRTYQEAARTMPGLFPENSKTGGDTSAAPRIWEDMAGFRAGFAKFEKEAAEAAAATKDLASFRAGFAIVTKNCGACHEKYRIKKS</sequence>
<dbReference type="PROSITE" id="PS51009">
    <property type="entry name" value="CYTCII"/>
    <property type="match status" value="1"/>
</dbReference>
<evidence type="ECO:0000256" key="4">
    <source>
        <dbReference type="ARBA" id="ARBA00022982"/>
    </source>
</evidence>
<keyword evidence="3" id="KW-0479">Metal-binding</keyword>
<evidence type="ECO:0000256" key="6">
    <source>
        <dbReference type="SAM" id="SignalP"/>
    </source>
</evidence>
<dbReference type="Proteomes" id="UP001321492">
    <property type="component" value="Unassembled WGS sequence"/>
</dbReference>
<keyword evidence="4" id="KW-0249">Electron transport</keyword>
<dbReference type="RefSeq" id="WP_283740505.1">
    <property type="nucleotide sequence ID" value="NZ_JASJEV010000005.1"/>
</dbReference>
<keyword evidence="6" id="KW-0732">Signal</keyword>
<keyword evidence="2" id="KW-0349">Heme</keyword>
<comment type="caution">
    <text evidence="7">The sequence shown here is derived from an EMBL/GenBank/DDBJ whole genome shotgun (WGS) entry which is preliminary data.</text>
</comment>
<evidence type="ECO:0000256" key="1">
    <source>
        <dbReference type="ARBA" id="ARBA00022448"/>
    </source>
</evidence>
<dbReference type="SUPFAM" id="SSF47175">
    <property type="entry name" value="Cytochromes"/>
    <property type="match status" value="1"/>
</dbReference>
<keyword evidence="8" id="KW-1185">Reference proteome</keyword>
<keyword evidence="5" id="KW-0408">Iron</keyword>
<dbReference type="InterPro" id="IPR012127">
    <property type="entry name" value="Cyt_c_prime"/>
</dbReference>
<proteinExistence type="predicted"/>
<protein>
    <submittedName>
        <fullName evidence="7">Cytochrome c</fullName>
    </submittedName>
</protein>
<evidence type="ECO:0000313" key="8">
    <source>
        <dbReference type="Proteomes" id="UP001321492"/>
    </source>
</evidence>
<dbReference type="Pfam" id="PF01322">
    <property type="entry name" value="Cytochrom_C_2"/>
    <property type="match status" value="1"/>
</dbReference>
<organism evidence="7 8">
    <name type="scientific">Chelatococcus albus</name>
    <dbReference type="NCBI Taxonomy" id="3047466"/>
    <lineage>
        <taxon>Bacteria</taxon>
        <taxon>Pseudomonadati</taxon>
        <taxon>Pseudomonadota</taxon>
        <taxon>Alphaproteobacteria</taxon>
        <taxon>Hyphomicrobiales</taxon>
        <taxon>Chelatococcaceae</taxon>
        <taxon>Chelatococcus</taxon>
    </lineage>
</organism>